<evidence type="ECO:0008006" key="4">
    <source>
        <dbReference type="Google" id="ProtNLM"/>
    </source>
</evidence>
<evidence type="ECO:0000313" key="3">
    <source>
        <dbReference type="Proteomes" id="UP001597525"/>
    </source>
</evidence>
<dbReference type="Proteomes" id="UP001597525">
    <property type="component" value="Unassembled WGS sequence"/>
</dbReference>
<evidence type="ECO:0000313" key="2">
    <source>
        <dbReference type="EMBL" id="MFD2970042.1"/>
    </source>
</evidence>
<keyword evidence="1" id="KW-0472">Membrane</keyword>
<accession>A0ABW6BKR3</accession>
<dbReference type="EMBL" id="JBHUPB010000015">
    <property type="protein sequence ID" value="MFD2970042.1"/>
    <property type="molecule type" value="Genomic_DNA"/>
</dbReference>
<evidence type="ECO:0000256" key="1">
    <source>
        <dbReference type="SAM" id="Phobius"/>
    </source>
</evidence>
<gene>
    <name evidence="2" type="ORF">ACFS7Y_21810</name>
</gene>
<keyword evidence="3" id="KW-1185">Reference proteome</keyword>
<dbReference type="RefSeq" id="WP_320183524.1">
    <property type="nucleotide sequence ID" value="NZ_CP138332.1"/>
</dbReference>
<keyword evidence="1" id="KW-1133">Transmembrane helix</keyword>
<proteinExistence type="predicted"/>
<name>A0ABW6BKR3_9SPHI</name>
<keyword evidence="1" id="KW-0812">Transmembrane</keyword>
<reference evidence="3" key="1">
    <citation type="journal article" date="2019" name="Int. J. Syst. Evol. Microbiol.">
        <title>The Global Catalogue of Microorganisms (GCM) 10K type strain sequencing project: providing services to taxonomists for standard genome sequencing and annotation.</title>
        <authorList>
            <consortium name="The Broad Institute Genomics Platform"/>
            <consortium name="The Broad Institute Genome Sequencing Center for Infectious Disease"/>
            <person name="Wu L."/>
            <person name="Ma J."/>
        </authorList>
    </citation>
    <scope>NUCLEOTIDE SEQUENCE [LARGE SCALE GENOMIC DNA]</scope>
    <source>
        <strain evidence="3">KCTC 22814</strain>
    </source>
</reference>
<protein>
    <recommendedName>
        <fullName evidence="4">DUF3098 domain-containing protein</fullName>
    </recommendedName>
</protein>
<sequence length="63" mass="6944">MSNAGKFMMIAGIIMLFICLSQFSSHGHSDTGSIAQLYLFGSIPTFAFGVFLYFRGKQTTIQN</sequence>
<organism evidence="2 3">
    <name type="scientific">Sphingobacterium bambusae</name>
    <dbReference type="NCBI Taxonomy" id="662858"/>
    <lineage>
        <taxon>Bacteria</taxon>
        <taxon>Pseudomonadati</taxon>
        <taxon>Bacteroidota</taxon>
        <taxon>Sphingobacteriia</taxon>
        <taxon>Sphingobacteriales</taxon>
        <taxon>Sphingobacteriaceae</taxon>
        <taxon>Sphingobacterium</taxon>
    </lineage>
</organism>
<comment type="caution">
    <text evidence="2">The sequence shown here is derived from an EMBL/GenBank/DDBJ whole genome shotgun (WGS) entry which is preliminary data.</text>
</comment>
<feature type="transmembrane region" description="Helical" evidence="1">
    <location>
        <begin position="37"/>
        <end position="54"/>
    </location>
</feature>